<gene>
    <name evidence="2" type="ORF">ACFP3M_03800</name>
</gene>
<dbReference type="EMBL" id="JBHSPW010000001">
    <property type="protein sequence ID" value="MFC5891945.1"/>
    <property type="molecule type" value="Genomic_DNA"/>
</dbReference>
<protein>
    <submittedName>
        <fullName evidence="2">CU044_2847 family protein</fullName>
    </submittedName>
</protein>
<name>A0ABW1FCP1_9ACTN</name>
<evidence type="ECO:0000259" key="1">
    <source>
        <dbReference type="Pfam" id="PF19493"/>
    </source>
</evidence>
<evidence type="ECO:0000313" key="3">
    <source>
        <dbReference type="Proteomes" id="UP001596241"/>
    </source>
</evidence>
<proteinExistence type="predicted"/>
<dbReference type="Pfam" id="PF19493">
    <property type="entry name" value="Trypco1"/>
    <property type="match status" value="1"/>
</dbReference>
<evidence type="ECO:0000313" key="2">
    <source>
        <dbReference type="EMBL" id="MFC5891945.1"/>
    </source>
</evidence>
<dbReference type="RefSeq" id="WP_345080402.1">
    <property type="nucleotide sequence ID" value="NZ_BAAAWG010000006.1"/>
</dbReference>
<sequence>MVVFEGVAMQDLARMPLEGGGTILFEAAPAVDGPVKVGRIAETIQELPQTLQATLAPVRETARTVLRELRQAGPEEVEVEFGVNLSAKAGAVITGGEGAVHMTVRLKWHREESAPQAREEPQE</sequence>
<keyword evidence="3" id="KW-1185">Reference proteome</keyword>
<dbReference type="Proteomes" id="UP001596241">
    <property type="component" value="Unassembled WGS sequence"/>
</dbReference>
<organism evidence="2 3">
    <name type="scientific">Streptomyces ramulosus</name>
    <dbReference type="NCBI Taxonomy" id="47762"/>
    <lineage>
        <taxon>Bacteria</taxon>
        <taxon>Bacillati</taxon>
        <taxon>Actinomycetota</taxon>
        <taxon>Actinomycetes</taxon>
        <taxon>Kitasatosporales</taxon>
        <taxon>Streptomycetaceae</taxon>
        <taxon>Streptomyces</taxon>
    </lineage>
</organism>
<reference evidence="3" key="1">
    <citation type="journal article" date="2019" name="Int. J. Syst. Evol. Microbiol.">
        <title>The Global Catalogue of Microorganisms (GCM) 10K type strain sequencing project: providing services to taxonomists for standard genome sequencing and annotation.</title>
        <authorList>
            <consortium name="The Broad Institute Genomics Platform"/>
            <consortium name="The Broad Institute Genome Sequencing Center for Infectious Disease"/>
            <person name="Wu L."/>
            <person name="Ma J."/>
        </authorList>
    </citation>
    <scope>NUCLEOTIDE SEQUENCE [LARGE SCALE GENOMIC DNA]</scope>
    <source>
        <strain evidence="3">CGMCC 1.15809</strain>
    </source>
</reference>
<comment type="caution">
    <text evidence="2">The sequence shown here is derived from an EMBL/GenBank/DDBJ whole genome shotgun (WGS) entry which is preliminary data.</text>
</comment>
<accession>A0ABW1FCP1</accession>
<feature type="domain" description="Trypsin-co-occurring" evidence="1">
    <location>
        <begin position="16"/>
        <end position="110"/>
    </location>
</feature>
<dbReference type="NCBIfam" id="NF041216">
    <property type="entry name" value="CU044_2847_fam"/>
    <property type="match status" value="1"/>
</dbReference>
<dbReference type="InterPro" id="IPR045794">
    <property type="entry name" value="Trypco1"/>
</dbReference>